<dbReference type="PROSITE" id="PS51319">
    <property type="entry name" value="TFIIS_N"/>
    <property type="match status" value="1"/>
</dbReference>
<name>A0A5B6ZCK5_DAVIN</name>
<evidence type="ECO:0000259" key="4">
    <source>
        <dbReference type="PROSITE" id="PS51319"/>
    </source>
</evidence>
<dbReference type="InterPro" id="IPR035441">
    <property type="entry name" value="TFIIS/LEDGF_dom_sf"/>
</dbReference>
<dbReference type="InterPro" id="IPR044790">
    <property type="entry name" value="MD26C-like"/>
</dbReference>
<dbReference type="CDD" id="cd00183">
    <property type="entry name" value="TFIIS_I"/>
    <property type="match status" value="1"/>
</dbReference>
<gene>
    <name evidence="5" type="ORF">Din_010284</name>
</gene>
<dbReference type="SMART" id="SM00509">
    <property type="entry name" value="TFS2N"/>
    <property type="match status" value="1"/>
</dbReference>
<organism evidence="5">
    <name type="scientific">Davidia involucrata</name>
    <name type="common">Dove tree</name>
    <dbReference type="NCBI Taxonomy" id="16924"/>
    <lineage>
        <taxon>Eukaryota</taxon>
        <taxon>Viridiplantae</taxon>
        <taxon>Streptophyta</taxon>
        <taxon>Embryophyta</taxon>
        <taxon>Tracheophyta</taxon>
        <taxon>Spermatophyta</taxon>
        <taxon>Magnoliopsida</taxon>
        <taxon>eudicotyledons</taxon>
        <taxon>Gunneridae</taxon>
        <taxon>Pentapetalae</taxon>
        <taxon>asterids</taxon>
        <taxon>Cornales</taxon>
        <taxon>Nyssaceae</taxon>
        <taxon>Davidia</taxon>
    </lineage>
</organism>
<dbReference type="SUPFAM" id="SSF47676">
    <property type="entry name" value="Conserved domain common to transcription factors TFIIS, elongin A, CRSP70"/>
    <property type="match status" value="1"/>
</dbReference>
<dbReference type="PANTHER" id="PTHR47210">
    <property type="entry name" value="MEDIATOR OF RNA POLYMERASE II TRANSCRIPTION SUBUNIT 26C-RELATED"/>
    <property type="match status" value="1"/>
</dbReference>
<protein>
    <submittedName>
        <fullName evidence="5">Putative mediator of RNA polymerase II transcription subunit 26c</fullName>
    </submittedName>
</protein>
<dbReference type="InterPro" id="IPR003617">
    <property type="entry name" value="TFIIS/CRSP70_N_sub"/>
</dbReference>
<reference evidence="5" key="1">
    <citation type="submission" date="2019-08" db="EMBL/GenBank/DDBJ databases">
        <title>Reference gene set and small RNA set construction with multiple tissues from Davidia involucrata Baill.</title>
        <authorList>
            <person name="Yang H."/>
            <person name="Zhou C."/>
            <person name="Li G."/>
            <person name="Wang J."/>
            <person name="Gao P."/>
            <person name="Wang M."/>
            <person name="Wang R."/>
            <person name="Zhao Y."/>
        </authorList>
    </citation>
    <scope>NUCLEOTIDE SEQUENCE</scope>
    <source>
        <tissue evidence="5">Mixed with DoveR01_LX</tissue>
    </source>
</reference>
<dbReference type="InterPro" id="IPR017923">
    <property type="entry name" value="TFIIS_N"/>
</dbReference>
<evidence type="ECO:0000256" key="3">
    <source>
        <dbReference type="PROSITE-ProRule" id="PRU00649"/>
    </source>
</evidence>
<proteinExistence type="predicted"/>
<dbReference type="Pfam" id="PF08711">
    <property type="entry name" value="Med26"/>
    <property type="match status" value="1"/>
</dbReference>
<keyword evidence="2 3" id="KW-0539">Nucleus</keyword>
<evidence type="ECO:0000256" key="2">
    <source>
        <dbReference type="ARBA" id="ARBA00023242"/>
    </source>
</evidence>
<dbReference type="GO" id="GO:0005634">
    <property type="term" value="C:nucleus"/>
    <property type="evidence" value="ECO:0007669"/>
    <property type="project" value="UniProtKB-SubCell"/>
</dbReference>
<dbReference type="PANTHER" id="PTHR47210:SF1">
    <property type="entry name" value="MEDIATOR OF RNA POLYMERASE II TRANSCRIPTION SUBUNIT 26C-RELATED"/>
    <property type="match status" value="1"/>
</dbReference>
<accession>A0A5B6ZCK5</accession>
<feature type="domain" description="TFIIS N-terminal" evidence="4">
    <location>
        <begin position="107"/>
        <end position="185"/>
    </location>
</feature>
<evidence type="ECO:0000313" key="5">
    <source>
        <dbReference type="EMBL" id="MPA40843.1"/>
    </source>
</evidence>
<dbReference type="Gene3D" id="1.20.930.10">
    <property type="entry name" value="Conserved domain common to transcription factors TFIIS, elongin A, CRSP70"/>
    <property type="match status" value="1"/>
</dbReference>
<sequence length="310" mass="35502">MDSDKFRSIMMNSGVDMWTLIETAISVASMDCEIEFKHRREAIVERLYAPGVSRCRNCDIYHQKPKCNSTDKYGHQSLADMKESIGFEVKGGFDSSPVSVDRDEDDEEQSRVLAIKEHLEDPDQSSVDCLVDMLRSLAEMDITFKALKETDIGRHVNRLRKHSSNEVRRLVKQLIRKWKDLVDEWVRLNTPEETAASPLVGDGDSPYQNHQKSIQNGHHQVIEQEKVIPHIDAPTKPVQSKPASGPYVTPSKDREVRASLMDPEKVALATKRLHENYQEAQNAKKQRTIQVMDLHHIPKPKYTFFAKNRG</sequence>
<dbReference type="AlphaFoldDB" id="A0A5B6ZCK5"/>
<evidence type="ECO:0000256" key="1">
    <source>
        <dbReference type="ARBA" id="ARBA00004123"/>
    </source>
</evidence>
<dbReference type="EMBL" id="GHES01010284">
    <property type="protein sequence ID" value="MPA40843.1"/>
    <property type="molecule type" value="Transcribed_RNA"/>
</dbReference>
<comment type="subcellular location">
    <subcellularLocation>
        <location evidence="1 3">Nucleus</location>
    </subcellularLocation>
</comment>